<evidence type="ECO:0000259" key="1">
    <source>
        <dbReference type="SMART" id="SM00481"/>
    </source>
</evidence>
<organism evidence="2 3">
    <name type="scientific">Desulfobotulus mexicanus</name>
    <dbReference type="NCBI Taxonomy" id="2586642"/>
    <lineage>
        <taxon>Bacteria</taxon>
        <taxon>Pseudomonadati</taxon>
        <taxon>Thermodesulfobacteriota</taxon>
        <taxon>Desulfobacteria</taxon>
        <taxon>Desulfobacterales</taxon>
        <taxon>Desulfobacteraceae</taxon>
        <taxon>Desulfobotulus</taxon>
    </lineage>
</organism>
<feature type="domain" description="Polymerase/histidinol phosphatase N-terminal" evidence="1">
    <location>
        <begin position="10"/>
        <end position="75"/>
    </location>
</feature>
<proteinExistence type="predicted"/>
<dbReference type="Pfam" id="PF02811">
    <property type="entry name" value="PHP"/>
    <property type="match status" value="1"/>
</dbReference>
<dbReference type="InterPro" id="IPR003141">
    <property type="entry name" value="Pol/His_phosphatase_N"/>
</dbReference>
<dbReference type="InterPro" id="IPR052018">
    <property type="entry name" value="PHP_domain"/>
</dbReference>
<accession>A0A5Q4VDZ4</accession>
<dbReference type="SUPFAM" id="SSF89550">
    <property type="entry name" value="PHP domain-like"/>
    <property type="match status" value="1"/>
</dbReference>
<dbReference type="GO" id="GO:0035312">
    <property type="term" value="F:5'-3' DNA exonuclease activity"/>
    <property type="evidence" value="ECO:0007669"/>
    <property type="project" value="TreeGrafter"/>
</dbReference>
<gene>
    <name evidence="2" type="ORF">FIM25_05580</name>
</gene>
<dbReference type="RefSeq" id="WP_139447164.1">
    <property type="nucleotide sequence ID" value="NZ_VDMB01000005.1"/>
</dbReference>
<comment type="caution">
    <text evidence="2">The sequence shown here is derived from an EMBL/GenBank/DDBJ whole genome shotgun (WGS) entry which is preliminary data.</text>
</comment>
<dbReference type="AlphaFoldDB" id="A0A5Q4VDZ4"/>
<protein>
    <submittedName>
        <fullName evidence="2">PHP domain-containing protein</fullName>
    </submittedName>
</protein>
<dbReference type="InterPro" id="IPR004013">
    <property type="entry name" value="PHP_dom"/>
</dbReference>
<dbReference type="Gene3D" id="3.20.20.140">
    <property type="entry name" value="Metal-dependent hydrolases"/>
    <property type="match status" value="1"/>
</dbReference>
<dbReference type="InterPro" id="IPR016195">
    <property type="entry name" value="Pol/histidinol_Pase-like"/>
</dbReference>
<dbReference type="OrthoDB" id="9804333at2"/>
<dbReference type="Gene3D" id="1.10.150.650">
    <property type="match status" value="1"/>
</dbReference>
<dbReference type="Proteomes" id="UP000321899">
    <property type="component" value="Unassembled WGS sequence"/>
</dbReference>
<dbReference type="SMART" id="SM00481">
    <property type="entry name" value="POLIIIAc"/>
    <property type="match status" value="1"/>
</dbReference>
<name>A0A5Q4VDZ4_9BACT</name>
<evidence type="ECO:0000313" key="2">
    <source>
        <dbReference type="EMBL" id="TYT75183.1"/>
    </source>
</evidence>
<dbReference type="PANTHER" id="PTHR42924">
    <property type="entry name" value="EXONUCLEASE"/>
    <property type="match status" value="1"/>
</dbReference>
<keyword evidence="3" id="KW-1185">Reference proteome</keyword>
<sequence>MGCKSMQAAVDLHTHSTASDGTKSPLELVREAEAIGLGALAITDHDTMAGVLEVLDAGFSFDINFLTGLEISARPPDDFNRGDELHILGYGMDPGDPGIAVLLDRLQDARRTRNPLMIRRLQAMGMDISLDEVAAKAHGGLVGRPHMAKVLMEKGLVSDMDTAFMRYLGKGCPAYIEKYREPWEDAIAAIRRAGGIAVLAHPGLIPGIGSRGLRLLLGMMKEAGLGGVETYYPKHDAQMVSTLKGLASELDLLLTGGSDYHGDFKDDISIGTGAGDLFVPYGVYTELLNRLEKG</sequence>
<dbReference type="PANTHER" id="PTHR42924:SF3">
    <property type="entry name" value="POLYMERASE_HISTIDINOL PHOSPHATASE N-TERMINAL DOMAIN-CONTAINING PROTEIN"/>
    <property type="match status" value="1"/>
</dbReference>
<dbReference type="CDD" id="cd07438">
    <property type="entry name" value="PHP_HisPPase_AMP"/>
    <property type="match status" value="1"/>
</dbReference>
<dbReference type="GO" id="GO:0004534">
    <property type="term" value="F:5'-3' RNA exonuclease activity"/>
    <property type="evidence" value="ECO:0007669"/>
    <property type="project" value="TreeGrafter"/>
</dbReference>
<evidence type="ECO:0000313" key="3">
    <source>
        <dbReference type="Proteomes" id="UP000321899"/>
    </source>
</evidence>
<reference evidence="2 3" key="1">
    <citation type="submission" date="2019-06" db="EMBL/GenBank/DDBJ databases">
        <title>Desulfobotulus mexicanus sp. nov., a novel sulfate-reducing bacterium isolated from the sediment of an alkaline crater lake in Mexico.</title>
        <authorList>
            <person name="Hirschler-Rea A."/>
        </authorList>
    </citation>
    <scope>NUCLEOTIDE SEQUENCE [LARGE SCALE GENOMIC DNA]</scope>
    <source>
        <strain evidence="2 3">PAR22N</strain>
    </source>
</reference>
<dbReference type="EMBL" id="VDMB01000005">
    <property type="protein sequence ID" value="TYT75183.1"/>
    <property type="molecule type" value="Genomic_DNA"/>
</dbReference>